<dbReference type="Pfam" id="PF02583">
    <property type="entry name" value="Trns_repr_metal"/>
    <property type="match status" value="1"/>
</dbReference>
<evidence type="ECO:0000256" key="1">
    <source>
        <dbReference type="ARBA" id="ARBA00005260"/>
    </source>
</evidence>
<organism evidence="2 3">
    <name type="scientific">Mesorhizobium australafricanum</name>
    <dbReference type="NCBI Taxonomy" id="3072311"/>
    <lineage>
        <taxon>Bacteria</taxon>
        <taxon>Pseudomonadati</taxon>
        <taxon>Pseudomonadota</taxon>
        <taxon>Alphaproteobacteria</taxon>
        <taxon>Hyphomicrobiales</taxon>
        <taxon>Phyllobacteriaceae</taxon>
        <taxon>Mesorhizobium</taxon>
    </lineage>
</organism>
<keyword evidence="3" id="KW-1185">Reference proteome</keyword>
<evidence type="ECO:0000313" key="2">
    <source>
        <dbReference type="EMBL" id="MDX8442982.1"/>
    </source>
</evidence>
<proteinExistence type="inferred from homology"/>
<sequence>MGMTIHSSHPDIIARLKRAHGHLAAVLAMFEQGRSCLDLAQQLHAVESAVGNAKRELIHDHMEHCLVEGGEPTRDTLKELKQLTKYL</sequence>
<reference evidence="2 3" key="1">
    <citation type="submission" date="2023-08" db="EMBL/GenBank/DDBJ databases">
        <title>Implementing the SeqCode for naming new Mesorhizobium species isolated from Vachellia karroo root nodules.</title>
        <authorList>
            <person name="Van Lill M."/>
        </authorList>
    </citation>
    <scope>NUCLEOTIDE SEQUENCE [LARGE SCALE GENOMIC DNA]</scope>
    <source>
        <strain evidence="2 3">VK3E</strain>
    </source>
</reference>
<dbReference type="CDD" id="cd10154">
    <property type="entry name" value="NreA-like_DUF156"/>
    <property type="match status" value="1"/>
</dbReference>
<comment type="similarity">
    <text evidence="1">Belongs to the FrmR/RcnR family.</text>
</comment>
<dbReference type="Proteomes" id="UP001272097">
    <property type="component" value="Unassembled WGS sequence"/>
</dbReference>
<dbReference type="PANTHER" id="PTHR33677">
    <property type="entry name" value="TRANSCRIPTIONAL REPRESSOR FRMR-RELATED"/>
    <property type="match status" value="1"/>
</dbReference>
<dbReference type="RefSeq" id="WP_320216975.1">
    <property type="nucleotide sequence ID" value="NZ_JAVIIS010000050.1"/>
</dbReference>
<dbReference type="InterPro" id="IPR038390">
    <property type="entry name" value="Metal_Tscrpt_repr_sf"/>
</dbReference>
<dbReference type="EMBL" id="JAVIIS010000050">
    <property type="protein sequence ID" value="MDX8442982.1"/>
    <property type="molecule type" value="Genomic_DNA"/>
</dbReference>
<protein>
    <submittedName>
        <fullName evidence="2">Metal-sensing transcriptional repressor</fullName>
    </submittedName>
</protein>
<name>A0ABU4X3U7_9HYPH</name>
<accession>A0ABU4X3U7</accession>
<comment type="caution">
    <text evidence="2">The sequence shown here is derived from an EMBL/GenBank/DDBJ whole genome shotgun (WGS) entry which is preliminary data.</text>
</comment>
<evidence type="ECO:0000313" key="3">
    <source>
        <dbReference type="Proteomes" id="UP001272097"/>
    </source>
</evidence>
<dbReference type="InterPro" id="IPR003735">
    <property type="entry name" value="Metal_Tscrpt_repr"/>
</dbReference>
<dbReference type="Gene3D" id="1.20.58.1000">
    <property type="entry name" value="Metal-sensitive repressor, helix protomer"/>
    <property type="match status" value="1"/>
</dbReference>
<gene>
    <name evidence="2" type="ORF">RFM51_25705</name>
</gene>